<comment type="subcellular location">
    <subcellularLocation>
        <location evidence="1">Cell membrane</location>
        <topology evidence="1">Multi-pass membrane protein</topology>
    </subcellularLocation>
</comment>
<keyword evidence="2" id="KW-1003">Cell membrane</keyword>
<keyword evidence="5 6" id="KW-0472">Membrane</keyword>
<keyword evidence="4 6" id="KW-1133">Transmembrane helix</keyword>
<feature type="transmembrane region" description="Helical" evidence="6">
    <location>
        <begin position="16"/>
        <end position="38"/>
    </location>
</feature>
<feature type="transmembrane region" description="Helical" evidence="6">
    <location>
        <begin position="185"/>
        <end position="207"/>
    </location>
</feature>
<dbReference type="Pfam" id="PF00482">
    <property type="entry name" value="T2SSF"/>
    <property type="match status" value="1"/>
</dbReference>
<keyword evidence="9" id="KW-1185">Reference proteome</keyword>
<dbReference type="Proteomes" id="UP001201873">
    <property type="component" value="Unassembled WGS sequence"/>
</dbReference>
<evidence type="ECO:0000256" key="1">
    <source>
        <dbReference type="ARBA" id="ARBA00004651"/>
    </source>
</evidence>
<comment type="caution">
    <text evidence="8">The sequence shown here is derived from an EMBL/GenBank/DDBJ whole genome shotgun (WGS) entry which is preliminary data.</text>
</comment>
<accession>A0ABT0JS53</accession>
<keyword evidence="3 6" id="KW-0812">Transmembrane</keyword>
<feature type="domain" description="Type II secretion system protein GspF" evidence="7">
    <location>
        <begin position="285"/>
        <end position="432"/>
    </location>
</feature>
<feature type="transmembrane region" description="Helical" evidence="6">
    <location>
        <begin position="415"/>
        <end position="439"/>
    </location>
</feature>
<evidence type="ECO:0000256" key="6">
    <source>
        <dbReference type="SAM" id="Phobius"/>
    </source>
</evidence>
<evidence type="ECO:0000256" key="4">
    <source>
        <dbReference type="ARBA" id="ARBA00022989"/>
    </source>
</evidence>
<proteinExistence type="predicted"/>
<evidence type="ECO:0000256" key="2">
    <source>
        <dbReference type="ARBA" id="ARBA00022475"/>
    </source>
</evidence>
<dbReference type="PANTHER" id="PTHR35007:SF2">
    <property type="entry name" value="PILUS ASSEMBLE PROTEIN"/>
    <property type="match status" value="1"/>
</dbReference>
<dbReference type="PANTHER" id="PTHR35007">
    <property type="entry name" value="INTEGRAL MEMBRANE PROTEIN-RELATED"/>
    <property type="match status" value="1"/>
</dbReference>
<name>A0ABT0JS53_9ACTN</name>
<organism evidence="8 9">
    <name type="scientific">Frankia umida</name>
    <dbReference type="NCBI Taxonomy" id="573489"/>
    <lineage>
        <taxon>Bacteria</taxon>
        <taxon>Bacillati</taxon>
        <taxon>Actinomycetota</taxon>
        <taxon>Actinomycetes</taxon>
        <taxon>Frankiales</taxon>
        <taxon>Frankiaceae</taxon>
        <taxon>Frankia</taxon>
    </lineage>
</organism>
<evidence type="ECO:0000256" key="5">
    <source>
        <dbReference type="ARBA" id="ARBA00023136"/>
    </source>
</evidence>
<dbReference type="RefSeq" id="WP_248823006.1">
    <property type="nucleotide sequence ID" value="NZ_JALKFT010000001.1"/>
</dbReference>
<evidence type="ECO:0000313" key="9">
    <source>
        <dbReference type="Proteomes" id="UP001201873"/>
    </source>
</evidence>
<evidence type="ECO:0000313" key="8">
    <source>
        <dbReference type="EMBL" id="MCK9874324.1"/>
    </source>
</evidence>
<sequence>MTGRAPAAVALVASGLLAWLFAGPVAAVVVAVTAGCLYRAGGHARRRHHQARVRARAEDLLAAVAAELDAGGPPAVALHAAASGVLATTRRAVAIPGGGGRPGSGWIPLDRLAAALAAADDPGDVLCASEAGSVRQLGIAYRVCTRAGARLAPVAEMLAALARSDAVRAAELSAALAGPRASGRLVAALPIAGIALGSLTGTAVLHTLLATPAGVACLLIGGLADLVGLRWLRAFADGVQRRAGPVAVDAHRLDVTGGDDQRRARARPDAGARRARLLADLPLALDLIAAALRSGATLGAAFVAVGSATGGELGEQLRAAARALAAGADVPSACADLVAATQPRHRLDLFGRWKWRGPRGSPSSRWPTLAQTAVTAFDRAHRSGARPAAALTRLAERARAESHAETIAAARRAGVLAVAPLGLCFLPAFLLISVVPLVLGTLPALLPAQALAGT</sequence>
<evidence type="ECO:0000259" key="7">
    <source>
        <dbReference type="Pfam" id="PF00482"/>
    </source>
</evidence>
<protein>
    <submittedName>
        <fullName evidence="8">Type II secretion system F family protein</fullName>
    </submittedName>
</protein>
<dbReference type="EMBL" id="JALKFT010000001">
    <property type="protein sequence ID" value="MCK9874324.1"/>
    <property type="molecule type" value="Genomic_DNA"/>
</dbReference>
<evidence type="ECO:0000256" key="3">
    <source>
        <dbReference type="ARBA" id="ARBA00022692"/>
    </source>
</evidence>
<gene>
    <name evidence="8" type="ORF">MXD59_00745</name>
</gene>
<feature type="transmembrane region" description="Helical" evidence="6">
    <location>
        <begin position="213"/>
        <end position="232"/>
    </location>
</feature>
<dbReference type="InterPro" id="IPR018076">
    <property type="entry name" value="T2SS_GspF_dom"/>
</dbReference>
<reference evidence="8 9" key="1">
    <citation type="submission" date="2022-04" db="EMBL/GenBank/DDBJ databases">
        <title>Genome diversity in the genus Frankia.</title>
        <authorList>
            <person name="Carlos-Shanley C."/>
            <person name="Hahn D."/>
        </authorList>
    </citation>
    <scope>NUCLEOTIDE SEQUENCE [LARGE SCALE GENOMIC DNA]</scope>
    <source>
        <strain evidence="8 9">Ag45/Mut15</strain>
    </source>
</reference>